<dbReference type="Gene3D" id="1.20.58.130">
    <property type="match status" value="1"/>
</dbReference>
<keyword evidence="2" id="KW-0472">Membrane</keyword>
<protein>
    <submittedName>
        <fullName evidence="3">Unannotated protein</fullName>
    </submittedName>
</protein>
<keyword evidence="2" id="KW-0812">Transmembrane</keyword>
<keyword evidence="2" id="KW-1133">Transmembrane helix</keyword>
<sequence length="155" mass="17597">MSITEASRFQLRTAIGQILSEEAADTLMELLPPVGWADVATKTDLQHLRDELKAEIHSLRVATKTDLQHLREELKAEIHSLRVATKTDLQHLRDELKADMLNLRNEFKADIQALQLSFETTLEKRLHEQTKWFITTMIAMNAVTVAVAVALSKLI</sequence>
<evidence type="ECO:0000256" key="2">
    <source>
        <dbReference type="SAM" id="Phobius"/>
    </source>
</evidence>
<feature type="transmembrane region" description="Helical" evidence="2">
    <location>
        <begin position="132"/>
        <end position="151"/>
    </location>
</feature>
<dbReference type="AlphaFoldDB" id="A0A6J6DIR3"/>
<accession>A0A6J6DIR3</accession>
<reference evidence="3" key="1">
    <citation type="submission" date="2020-05" db="EMBL/GenBank/DDBJ databases">
        <authorList>
            <person name="Chiriac C."/>
            <person name="Salcher M."/>
            <person name="Ghai R."/>
            <person name="Kavagutti S V."/>
        </authorList>
    </citation>
    <scope>NUCLEOTIDE SEQUENCE</scope>
</reference>
<dbReference type="EMBL" id="CAEZTI010000092">
    <property type="protein sequence ID" value="CAB4564017.1"/>
    <property type="molecule type" value="Genomic_DNA"/>
</dbReference>
<name>A0A6J6DIR3_9ZZZZ</name>
<organism evidence="3">
    <name type="scientific">freshwater metagenome</name>
    <dbReference type="NCBI Taxonomy" id="449393"/>
    <lineage>
        <taxon>unclassified sequences</taxon>
        <taxon>metagenomes</taxon>
        <taxon>ecological metagenomes</taxon>
    </lineage>
</organism>
<evidence type="ECO:0000256" key="1">
    <source>
        <dbReference type="SAM" id="Coils"/>
    </source>
</evidence>
<evidence type="ECO:0000313" key="3">
    <source>
        <dbReference type="EMBL" id="CAB4564017.1"/>
    </source>
</evidence>
<proteinExistence type="predicted"/>
<dbReference type="SUPFAM" id="SSF58113">
    <property type="entry name" value="Apolipoprotein A-I"/>
    <property type="match status" value="1"/>
</dbReference>
<feature type="coiled-coil region" evidence="1">
    <location>
        <begin position="42"/>
        <end position="106"/>
    </location>
</feature>
<gene>
    <name evidence="3" type="ORF">UFOPK1619_00556</name>
</gene>
<keyword evidence="1" id="KW-0175">Coiled coil</keyword>